<keyword evidence="2" id="KW-0472">Membrane</keyword>
<sequence>MNDAHTNLAQPRMAAAPGRGTIVAVVVVVLTVLVAGATAIGWAMTQRGGDGGTNSGGGSGDDAGASAGPPDGADCAEATVDVTDADELESALADAQPGDIIVLAPGQYEGNFVMSAEGESDAPITLCGSRESILDGGSTDDGYVVHLDGASHWVLQGFTVRNGQKGVMADGTTGTVIRDLAVSHIGDEAIHLRAASSDNQVLNNTVSDTGLRKPKFGEGIYIGTAESNWCDISGCEPDASDRNLVEGNAISATTSESVDIKEGTSDGVLRDNSFDGSELVEADSWVDVKGNGWQIEGNTGTASPADGFQTHEIVDGWGDHNVFRANSADLDSAGLGFSLKPERDNVLTCDNTVTGSEAELSNVECRDE</sequence>
<dbReference type="Pfam" id="PF13229">
    <property type="entry name" value="Beta_helix"/>
    <property type="match status" value="1"/>
</dbReference>
<dbReference type="InterPro" id="IPR012334">
    <property type="entry name" value="Pectin_lyas_fold"/>
</dbReference>
<feature type="compositionally biased region" description="Low complexity" evidence="1">
    <location>
        <begin position="62"/>
        <end position="74"/>
    </location>
</feature>
<dbReference type="SUPFAM" id="SSF51126">
    <property type="entry name" value="Pectin lyase-like"/>
    <property type="match status" value="1"/>
</dbReference>
<dbReference type="Proteomes" id="UP000199482">
    <property type="component" value="Chromosome I"/>
</dbReference>
<evidence type="ECO:0000313" key="5">
    <source>
        <dbReference type="EMBL" id="SDR71888.1"/>
    </source>
</evidence>
<proteinExistence type="predicted"/>
<name>A0A1H1LBJ1_9MICO</name>
<feature type="transmembrane region" description="Helical" evidence="2">
    <location>
        <begin position="21"/>
        <end position="44"/>
    </location>
</feature>
<evidence type="ECO:0000313" key="4">
    <source>
        <dbReference type="EMBL" id="MCP2367508.1"/>
    </source>
</evidence>
<accession>A0A1H1LBJ1</accession>
<dbReference type="SMART" id="SM00710">
    <property type="entry name" value="PbH1"/>
    <property type="match status" value="5"/>
</dbReference>
<dbReference type="EMBL" id="LT629755">
    <property type="protein sequence ID" value="SDR71888.1"/>
    <property type="molecule type" value="Genomic_DNA"/>
</dbReference>
<reference evidence="6" key="2">
    <citation type="submission" date="2016-10" db="EMBL/GenBank/DDBJ databases">
        <authorList>
            <person name="Varghese N."/>
            <person name="Submissions S."/>
        </authorList>
    </citation>
    <scope>NUCLEOTIDE SEQUENCE [LARGE SCALE GENOMIC DNA]</scope>
    <source>
        <strain evidence="6">CPCC 202695</strain>
    </source>
</reference>
<evidence type="ECO:0000256" key="2">
    <source>
        <dbReference type="SAM" id="Phobius"/>
    </source>
</evidence>
<feature type="compositionally biased region" description="Gly residues" evidence="1">
    <location>
        <begin position="48"/>
        <end position="61"/>
    </location>
</feature>
<dbReference type="InterPro" id="IPR011050">
    <property type="entry name" value="Pectin_lyase_fold/virulence"/>
</dbReference>
<evidence type="ECO:0000259" key="3">
    <source>
        <dbReference type="Pfam" id="PF13229"/>
    </source>
</evidence>
<dbReference type="Gene3D" id="2.160.20.10">
    <property type="entry name" value="Single-stranded right-handed beta-helix, Pectin lyase-like"/>
    <property type="match status" value="1"/>
</dbReference>
<dbReference type="Proteomes" id="UP000893823">
    <property type="component" value="Unassembled WGS sequence"/>
</dbReference>
<evidence type="ECO:0000313" key="7">
    <source>
        <dbReference type="Proteomes" id="UP000893823"/>
    </source>
</evidence>
<reference evidence="5" key="1">
    <citation type="submission" date="2016-10" db="EMBL/GenBank/DDBJ databases">
        <authorList>
            <person name="de Groot N.N."/>
        </authorList>
    </citation>
    <scope>NUCLEOTIDE SEQUENCE [LARGE SCALE GENOMIC DNA]</scope>
    <source>
        <strain evidence="5">CPCC 202695</strain>
    </source>
</reference>
<feature type="region of interest" description="Disordered" evidence="1">
    <location>
        <begin position="44"/>
        <end position="74"/>
    </location>
</feature>
<reference evidence="4" key="3">
    <citation type="submission" date="2022-06" db="EMBL/GenBank/DDBJ databases">
        <title>Genomic Encyclopedia of Type Strains, Phase III (KMG-III): the genomes of soil and plant-associated and newly described type strains.</title>
        <authorList>
            <person name="Whitman W."/>
        </authorList>
    </citation>
    <scope>NUCLEOTIDE SEQUENCE</scope>
    <source>
        <strain evidence="4">CPCC 202695</strain>
    </source>
</reference>
<keyword evidence="2" id="KW-0812">Transmembrane</keyword>
<keyword evidence="2" id="KW-1133">Transmembrane helix</keyword>
<evidence type="ECO:0000256" key="1">
    <source>
        <dbReference type="SAM" id="MobiDB-lite"/>
    </source>
</evidence>
<evidence type="ECO:0000313" key="6">
    <source>
        <dbReference type="Proteomes" id="UP000199482"/>
    </source>
</evidence>
<dbReference type="InterPro" id="IPR039448">
    <property type="entry name" value="Beta_helix"/>
</dbReference>
<dbReference type="InterPro" id="IPR006626">
    <property type="entry name" value="PbH1"/>
</dbReference>
<dbReference type="AlphaFoldDB" id="A0A1H1LBJ1"/>
<dbReference type="STRING" id="589382.SAMN04489721_0073"/>
<dbReference type="EMBL" id="SODL02000002">
    <property type="protein sequence ID" value="MCP2367508.1"/>
    <property type="molecule type" value="Genomic_DNA"/>
</dbReference>
<keyword evidence="7" id="KW-1185">Reference proteome</keyword>
<feature type="domain" description="Right handed beta helix" evidence="3">
    <location>
        <begin position="145"/>
        <end position="277"/>
    </location>
</feature>
<organism evidence="5 6">
    <name type="scientific">Agromyces flavus</name>
    <dbReference type="NCBI Taxonomy" id="589382"/>
    <lineage>
        <taxon>Bacteria</taxon>
        <taxon>Bacillati</taxon>
        <taxon>Actinomycetota</taxon>
        <taxon>Actinomycetes</taxon>
        <taxon>Micrococcales</taxon>
        <taxon>Microbacteriaceae</taxon>
        <taxon>Agromyces</taxon>
    </lineage>
</organism>
<protein>
    <submittedName>
        <fullName evidence="5">Right handed beta helix region</fullName>
    </submittedName>
</protein>
<gene>
    <name evidence="4" type="ORF">BCL57_001662</name>
    <name evidence="5" type="ORF">SAMN04489721_0073</name>
</gene>
<dbReference type="RefSeq" id="WP_229724474.1">
    <property type="nucleotide sequence ID" value="NZ_BMDN01000002.1"/>
</dbReference>